<dbReference type="Pfam" id="PF01844">
    <property type="entry name" value="HNH"/>
    <property type="match status" value="1"/>
</dbReference>
<name>A0A023ZV69_BPT4</name>
<evidence type="ECO:0000313" key="7">
    <source>
        <dbReference type="EMBL" id="AHY83547.1"/>
    </source>
</evidence>
<dbReference type="EMBL" id="HM137666">
    <property type="protein sequence ID" value="ADJ39795.1"/>
    <property type="molecule type" value="Genomic_DNA"/>
</dbReference>
<keyword evidence="2 7" id="KW-0255">Endonuclease</keyword>
<organismHost>
    <name type="scientific">Escherichia coli</name>
    <dbReference type="NCBI Taxonomy" id="562"/>
</organismHost>
<evidence type="ECO:0000313" key="6">
    <source>
        <dbReference type="EMBL" id="ADJ39795.1"/>
    </source>
</evidence>
<feature type="domain" description="Nuclease associated modular" evidence="4">
    <location>
        <begin position="135"/>
        <end position="151"/>
    </location>
</feature>
<keyword evidence="1" id="KW-0540">Nuclease</keyword>
<keyword evidence="3" id="KW-0378">Hydrolase</keyword>
<dbReference type="CDD" id="cd00085">
    <property type="entry name" value="HNHc"/>
    <property type="match status" value="1"/>
</dbReference>
<evidence type="ECO:0000313" key="9">
    <source>
        <dbReference type="EMBL" id="AHY83934.1"/>
    </source>
</evidence>
<evidence type="ECO:0000313" key="8">
    <source>
        <dbReference type="EMBL" id="AHY83743.1"/>
    </source>
</evidence>
<dbReference type="GO" id="GO:0008270">
    <property type="term" value="F:zinc ion binding"/>
    <property type="evidence" value="ECO:0007669"/>
    <property type="project" value="InterPro"/>
</dbReference>
<dbReference type="Proteomes" id="UP000185271">
    <property type="component" value="Genome"/>
</dbReference>
<sequence>MNYDRIYSNLVNSAEHPSKPRQTKAGYELHHIIPRSMGGSDDLDNLVFLTYKAHYTAHHLLAKIYGGKMYDAYWIMSNSKHRKVTSSQYAYAKAKKFENQRGAKRSDKTKKLMSIARSKVTLPDDFGKRISDGLTGRTLSTNHKEHIKNSSRNRFNTKTVIGYSPDGNTIELTGATEIRNAGFFHSAVYKCCKGIQSIHKGYTWKYKDEL</sequence>
<dbReference type="InterPro" id="IPR003611">
    <property type="entry name" value="NUMOD3"/>
</dbReference>
<dbReference type="SMART" id="SM00507">
    <property type="entry name" value="HNHc"/>
    <property type="match status" value="1"/>
</dbReference>
<dbReference type="InterPro" id="IPR002711">
    <property type="entry name" value="HNH"/>
</dbReference>
<dbReference type="EMBL" id="KJ477684">
    <property type="protein sequence ID" value="AHY83547.1"/>
    <property type="molecule type" value="Genomic_DNA"/>
</dbReference>
<dbReference type="Proteomes" id="UP000185269">
    <property type="component" value="Genome"/>
</dbReference>
<dbReference type="InterPro" id="IPR003647">
    <property type="entry name" value="Intron_nuc_1_rpt"/>
</dbReference>
<dbReference type="Gene3D" id="1.10.30.50">
    <property type="match status" value="1"/>
</dbReference>
<dbReference type="EMBL" id="KJ477685">
    <property type="protein sequence ID" value="AHY83743.1"/>
    <property type="molecule type" value="Genomic_DNA"/>
</dbReference>
<evidence type="ECO:0000313" key="12">
    <source>
        <dbReference type="Proteomes" id="UP000185270"/>
    </source>
</evidence>
<evidence type="ECO:0000313" key="10">
    <source>
        <dbReference type="Proteomes" id="UP000001092"/>
    </source>
</evidence>
<dbReference type="GO" id="GO:0003677">
    <property type="term" value="F:DNA binding"/>
    <property type="evidence" value="ECO:0007669"/>
    <property type="project" value="InterPro"/>
</dbReference>
<dbReference type="EMBL" id="KJ477686">
    <property type="protein sequence ID" value="AHY83934.1"/>
    <property type="molecule type" value="Genomic_DNA"/>
</dbReference>
<gene>
    <name evidence="7" type="primary">mobC</name>
    <name evidence="8" type="ORF">T4147_075</name>
    <name evidence="9" type="ORF">T4GT7_075</name>
    <name evidence="6" type="ORF">T4Tp078</name>
    <name evidence="7" type="ORF">T4wild_075</name>
</gene>
<dbReference type="Proteomes" id="UP000185270">
    <property type="component" value="Segment"/>
</dbReference>
<dbReference type="SMART" id="SM00497">
    <property type="entry name" value="IENR1"/>
    <property type="match status" value="1"/>
</dbReference>
<evidence type="ECO:0000259" key="4">
    <source>
        <dbReference type="SMART" id="SM00496"/>
    </source>
</evidence>
<feature type="domain" description="Nuclease associated modular" evidence="4">
    <location>
        <begin position="101"/>
        <end position="117"/>
    </location>
</feature>
<dbReference type="GeneID" id="1258570"/>
<evidence type="ECO:0000256" key="1">
    <source>
        <dbReference type="ARBA" id="ARBA00022722"/>
    </source>
</evidence>
<dbReference type="SMART" id="SM00496">
    <property type="entry name" value="IENR2"/>
    <property type="match status" value="2"/>
</dbReference>
<protein>
    <submittedName>
        <fullName evidence="7">Homing endonuclease</fullName>
    </submittedName>
</protein>
<reference evidence="6 10" key="1">
    <citation type="journal article" date="2010" name="Virol. J.">
        <title>Genomes of the T4-related bacteriophages as windows on microbial genome evolution.</title>
        <authorList>
            <person name="Petrov V.M."/>
            <person name="Ratnayaka S."/>
            <person name="Nolan J.M."/>
            <person name="Miller E.S."/>
            <person name="Karam J.D."/>
        </authorList>
    </citation>
    <scope>NUCLEOTIDE SEQUENCE [LARGE SCALE GENOMIC DNA]</scope>
    <source>
        <strain evidence="10">T4T</strain>
    </source>
</reference>
<accession>D9IEA9</accession>
<proteinExistence type="predicted"/>
<accession>A0A023ZV69</accession>
<dbReference type="Gene3D" id="1.10.10.10">
    <property type="entry name" value="Winged helix-like DNA-binding domain superfamily/Winged helix DNA-binding domain"/>
    <property type="match status" value="1"/>
</dbReference>
<dbReference type="InterPro" id="IPR036388">
    <property type="entry name" value="WH-like_DNA-bd_sf"/>
</dbReference>
<dbReference type="RefSeq" id="NP_049689.1">
    <property type="nucleotide sequence ID" value="NC_000866.4"/>
</dbReference>
<reference evidence="11 12" key="2">
    <citation type="journal article" date="2015" name="MBio">
        <title>Covalent Modification of Bacteriophage T4 DNA Inhibits CRISPR-Cas9.</title>
        <authorList>
            <person name="Bryson A.L."/>
            <person name="Hwang Y."/>
            <person name="Sherrill-Mix S."/>
            <person name="Wu G.D."/>
            <person name="Lewis J.D."/>
            <person name="Black L."/>
            <person name="Clark T.A."/>
            <person name="Bushman F.D."/>
        </authorList>
    </citation>
    <scope>NUCLEOTIDE SEQUENCE [LARGE SCALE GENOMIC DNA]</scope>
    <source>
        <strain evidence="8">147</strain>
        <strain evidence="9">GT7</strain>
        <strain evidence="7">Wild</strain>
    </source>
</reference>
<dbReference type="GO" id="GO:0004519">
    <property type="term" value="F:endonuclease activity"/>
    <property type="evidence" value="ECO:0007669"/>
    <property type="project" value="UniProtKB-KW"/>
</dbReference>
<dbReference type="Proteomes" id="UP000001092">
    <property type="component" value="Segment"/>
</dbReference>
<evidence type="ECO:0000313" key="13">
    <source>
        <dbReference type="Proteomes" id="UP000185271"/>
    </source>
</evidence>
<evidence type="ECO:0000256" key="3">
    <source>
        <dbReference type="ARBA" id="ARBA00022801"/>
    </source>
</evidence>
<dbReference type="KEGG" id="vg:1258570"/>
<evidence type="ECO:0000256" key="2">
    <source>
        <dbReference type="ARBA" id="ARBA00022759"/>
    </source>
</evidence>
<dbReference type="InterPro" id="IPR003615">
    <property type="entry name" value="HNH_nuc"/>
</dbReference>
<dbReference type="SMR" id="A0A023ZV69"/>
<dbReference type="SUPFAM" id="SSF64496">
    <property type="entry name" value="DNA-binding domain of intron-encoded endonucleases"/>
    <property type="match status" value="1"/>
</dbReference>
<dbReference type="OrthoDB" id="19703at10239"/>
<evidence type="ECO:0000259" key="5">
    <source>
        <dbReference type="SMART" id="SM00507"/>
    </source>
</evidence>
<dbReference type="GO" id="GO:0016787">
    <property type="term" value="F:hydrolase activity"/>
    <property type="evidence" value="ECO:0007669"/>
    <property type="project" value="UniProtKB-KW"/>
</dbReference>
<organism evidence="7 13">
    <name type="scientific">Enterobacteria phage T4</name>
    <name type="common">Bacteriophage T4</name>
    <dbReference type="NCBI Taxonomy" id="10665"/>
    <lineage>
        <taxon>Viruses</taxon>
        <taxon>Duplodnaviria</taxon>
        <taxon>Heunggongvirae</taxon>
        <taxon>Uroviricota</taxon>
        <taxon>Caudoviricetes</taxon>
        <taxon>Pantevenvirales</taxon>
        <taxon>Straboviridae</taxon>
        <taxon>Tevenvirinae</taxon>
        <taxon>Tequatrovirus</taxon>
    </lineage>
</organism>
<evidence type="ECO:0000313" key="11">
    <source>
        <dbReference type="Proteomes" id="UP000185269"/>
    </source>
</evidence>
<feature type="domain" description="HNH nuclease" evidence="5">
    <location>
        <begin position="5"/>
        <end position="55"/>
    </location>
</feature>